<dbReference type="Pfam" id="PF02579">
    <property type="entry name" value="Nitro_FeMo-Co"/>
    <property type="match status" value="1"/>
</dbReference>
<evidence type="ECO:0000313" key="2">
    <source>
        <dbReference type="EMBL" id="ADI74926.1"/>
    </source>
</evidence>
<name>D7EBT4_METEZ</name>
<protein>
    <submittedName>
        <fullName evidence="2">Dinitrogenase iron-molybdenum cofactor biosynthesis protein</fullName>
    </submittedName>
</protein>
<dbReference type="STRING" id="644295.Metev_2099"/>
<proteinExistence type="predicted"/>
<reference evidence="2 3" key="1">
    <citation type="submission" date="2010-06" db="EMBL/GenBank/DDBJ databases">
        <title>Complete sequence chromosome of Methanohalobium evestigatum Z-7303.</title>
        <authorList>
            <consortium name="US DOE Joint Genome Institute"/>
            <person name="Lucas S."/>
            <person name="Copeland A."/>
            <person name="Lapidus A."/>
            <person name="Cheng J.-F."/>
            <person name="Bruce D."/>
            <person name="Goodwin L."/>
            <person name="Pitluck S."/>
            <person name="Saunders E."/>
            <person name="Detter J.C."/>
            <person name="Han C."/>
            <person name="Tapia R."/>
            <person name="Land M."/>
            <person name="Hauser L."/>
            <person name="Kyrpides N."/>
            <person name="Mikhailova N."/>
            <person name="Sieprawska-Lupa M."/>
            <person name="Whitman W.B."/>
            <person name="Anderson I."/>
            <person name="Woyke T."/>
        </authorList>
    </citation>
    <scope>NUCLEOTIDE SEQUENCE [LARGE SCALE GENOMIC DNA]</scope>
    <source>
        <strain evidence="3">ATCC BAA-1072 / DSM 3721 / NBRC 107634 / OCM 161 / Z-7303</strain>
    </source>
</reference>
<dbReference type="KEGG" id="mev:Metev_2099"/>
<feature type="domain" description="Dinitrogenase iron-molybdenum cofactor biosynthesis" evidence="1">
    <location>
        <begin position="13"/>
        <end position="102"/>
    </location>
</feature>
<evidence type="ECO:0000259" key="1">
    <source>
        <dbReference type="Pfam" id="PF02579"/>
    </source>
</evidence>
<dbReference type="Proteomes" id="UP000000391">
    <property type="component" value="Chromosome"/>
</dbReference>
<dbReference type="EMBL" id="CP002069">
    <property type="protein sequence ID" value="ADI74926.1"/>
    <property type="molecule type" value="Genomic_DNA"/>
</dbReference>
<dbReference type="GeneID" id="9347760"/>
<gene>
    <name evidence="2" type="ordered locus">Metev_2099</name>
</gene>
<dbReference type="InterPro" id="IPR033913">
    <property type="entry name" value="MTH1175_dom"/>
</dbReference>
<dbReference type="InterPro" id="IPR036105">
    <property type="entry name" value="DiNase_FeMo-co_biosyn_sf"/>
</dbReference>
<dbReference type="Gene3D" id="3.30.420.130">
    <property type="entry name" value="Dinitrogenase iron-molybdenum cofactor biosynthesis domain"/>
    <property type="match status" value="1"/>
</dbReference>
<dbReference type="PANTHER" id="PTHR42983">
    <property type="entry name" value="DINITROGENASE IRON-MOLYBDENUM COFACTOR PROTEIN-RELATED"/>
    <property type="match status" value="1"/>
</dbReference>
<dbReference type="HOGENOM" id="CLU_104194_0_0_2"/>
<dbReference type="CDD" id="cd00851">
    <property type="entry name" value="MTH1175"/>
    <property type="match status" value="1"/>
</dbReference>
<dbReference type="RefSeq" id="WP_013195491.1">
    <property type="nucleotide sequence ID" value="NC_014253.1"/>
</dbReference>
<dbReference type="OrthoDB" id="25911at2157"/>
<organism evidence="2 3">
    <name type="scientific">Methanohalobium evestigatum (strain ATCC BAA-1072 / DSM 3721 / NBRC 107634 / OCM 161 / Z-7303)</name>
    <dbReference type="NCBI Taxonomy" id="644295"/>
    <lineage>
        <taxon>Archaea</taxon>
        <taxon>Methanobacteriati</taxon>
        <taxon>Methanobacteriota</taxon>
        <taxon>Stenosarchaea group</taxon>
        <taxon>Methanomicrobia</taxon>
        <taxon>Methanosarcinales</taxon>
        <taxon>Methanosarcinaceae</taxon>
        <taxon>Methanohalobium</taxon>
    </lineage>
</organism>
<dbReference type="InterPro" id="IPR003731">
    <property type="entry name" value="Di-Nase_FeMo-co_biosynth"/>
</dbReference>
<sequence length="122" mass="12818">MIIGITAKGKNLDEPLDPRFGRSQYIVLADSESMEFEVFENPGESAPGGAGIKAAQAIVDKDIDALITGNVGPNAFSVLSKANINVYTGASGTIRKAIDDFKAGLLDEPDAPTVKAHNGMNR</sequence>
<keyword evidence="3" id="KW-1185">Reference proteome</keyword>
<dbReference type="AlphaFoldDB" id="D7EBT4"/>
<dbReference type="PANTHER" id="PTHR42983:SF1">
    <property type="entry name" value="IRON-MOLYBDENUM PROTEIN"/>
    <property type="match status" value="1"/>
</dbReference>
<accession>D7EBT4</accession>
<dbReference type="SUPFAM" id="SSF53146">
    <property type="entry name" value="Nitrogenase accessory factor-like"/>
    <property type="match status" value="1"/>
</dbReference>
<evidence type="ECO:0000313" key="3">
    <source>
        <dbReference type="Proteomes" id="UP000000391"/>
    </source>
</evidence>